<dbReference type="AlphaFoldDB" id="A0A226CYI9"/>
<sequence length="148" mass="17148">MQNNAVNYPEISNSTVFHAYSSSLVSQNGTHTADKHRLPKWKDLIETGIFFMFFVTLVYVGICVLRQSFKPYFKKNSAHSKLLLTRRRMIRRCYATRPTLNDNKMANNSVRGQNQHPLISSSFMAECQIYSVEMDDENTDEFNDDLLP</sequence>
<keyword evidence="1" id="KW-1133">Transmembrane helix</keyword>
<dbReference type="EMBL" id="LNIX01000049">
    <property type="protein sequence ID" value="OXA38049.1"/>
    <property type="molecule type" value="Genomic_DNA"/>
</dbReference>
<proteinExistence type="predicted"/>
<keyword evidence="1" id="KW-0472">Membrane</keyword>
<protein>
    <submittedName>
        <fullName evidence="2">Uncharacterized protein</fullName>
    </submittedName>
</protein>
<keyword evidence="1" id="KW-0812">Transmembrane</keyword>
<name>A0A226CYI9_FOLCA</name>
<evidence type="ECO:0000313" key="2">
    <source>
        <dbReference type="EMBL" id="OXA38049.1"/>
    </source>
</evidence>
<keyword evidence="3" id="KW-1185">Reference proteome</keyword>
<gene>
    <name evidence="2" type="ORF">Fcan01_27158</name>
</gene>
<evidence type="ECO:0000313" key="3">
    <source>
        <dbReference type="Proteomes" id="UP000198287"/>
    </source>
</evidence>
<accession>A0A226CYI9</accession>
<reference evidence="2 3" key="1">
    <citation type="submission" date="2015-12" db="EMBL/GenBank/DDBJ databases">
        <title>The genome of Folsomia candida.</title>
        <authorList>
            <person name="Faddeeva A."/>
            <person name="Derks M.F."/>
            <person name="Anvar Y."/>
            <person name="Smit S."/>
            <person name="Van Straalen N."/>
            <person name="Roelofs D."/>
        </authorList>
    </citation>
    <scope>NUCLEOTIDE SEQUENCE [LARGE SCALE GENOMIC DNA]</scope>
    <source>
        <strain evidence="2 3">VU population</strain>
        <tissue evidence="2">Whole body</tissue>
    </source>
</reference>
<evidence type="ECO:0000256" key="1">
    <source>
        <dbReference type="SAM" id="Phobius"/>
    </source>
</evidence>
<dbReference type="Proteomes" id="UP000198287">
    <property type="component" value="Unassembled WGS sequence"/>
</dbReference>
<organism evidence="2 3">
    <name type="scientific">Folsomia candida</name>
    <name type="common">Springtail</name>
    <dbReference type="NCBI Taxonomy" id="158441"/>
    <lineage>
        <taxon>Eukaryota</taxon>
        <taxon>Metazoa</taxon>
        <taxon>Ecdysozoa</taxon>
        <taxon>Arthropoda</taxon>
        <taxon>Hexapoda</taxon>
        <taxon>Collembola</taxon>
        <taxon>Entomobryomorpha</taxon>
        <taxon>Isotomoidea</taxon>
        <taxon>Isotomidae</taxon>
        <taxon>Proisotominae</taxon>
        <taxon>Folsomia</taxon>
    </lineage>
</organism>
<feature type="transmembrane region" description="Helical" evidence="1">
    <location>
        <begin position="44"/>
        <end position="65"/>
    </location>
</feature>
<comment type="caution">
    <text evidence="2">The sequence shown here is derived from an EMBL/GenBank/DDBJ whole genome shotgun (WGS) entry which is preliminary data.</text>
</comment>